<dbReference type="GO" id="GO:0005886">
    <property type="term" value="C:plasma membrane"/>
    <property type="evidence" value="ECO:0007669"/>
    <property type="project" value="UniProtKB-SubCell"/>
</dbReference>
<dbReference type="HAMAP" id="MF_00198">
    <property type="entry name" value="Spermidine_synth"/>
    <property type="match status" value="1"/>
</dbReference>
<dbReference type="GO" id="GO:0004766">
    <property type="term" value="F:spermidine synthase activity"/>
    <property type="evidence" value="ECO:0007669"/>
    <property type="project" value="UniProtKB-UniRule"/>
</dbReference>
<comment type="caution">
    <text evidence="8">The sequence shown here is derived from an EMBL/GenBank/DDBJ whole genome shotgun (WGS) entry which is preliminary data.</text>
</comment>
<comment type="subunit">
    <text evidence="5">Homodimer or homotetramer.</text>
</comment>
<dbReference type="InterPro" id="IPR030373">
    <property type="entry name" value="PABS_CS"/>
</dbReference>
<accession>A0A3M9MAG2</accession>
<dbReference type="Proteomes" id="UP000272117">
    <property type="component" value="Unassembled WGS sequence"/>
</dbReference>
<evidence type="ECO:0000313" key="8">
    <source>
        <dbReference type="EMBL" id="RNI22559.1"/>
    </source>
</evidence>
<feature type="binding site" evidence="5">
    <location>
        <position position="268"/>
    </location>
    <ligand>
        <name>spermidine</name>
        <dbReference type="ChEBI" id="CHEBI:57834"/>
    </ligand>
</feature>
<dbReference type="PANTHER" id="PTHR43317:SF1">
    <property type="entry name" value="THERMOSPERMINE SYNTHASE ACAULIS5"/>
    <property type="match status" value="1"/>
</dbReference>
<gene>
    <name evidence="5" type="primary">speE</name>
    <name evidence="8" type="ORF">EFB08_20900</name>
</gene>
<comment type="function">
    <text evidence="5">Catalyzes the irreversible transfer of a propylamine group from the amino donor S-adenosylmethioninamine (decarboxy-AdoMet) to putrescine (1,4-diaminobutane) to yield spermidine.</text>
</comment>
<dbReference type="AlphaFoldDB" id="A0A3M9MAG2"/>
<dbReference type="SUPFAM" id="SSF53335">
    <property type="entry name" value="S-adenosyl-L-methionine-dependent methyltransferases"/>
    <property type="match status" value="1"/>
</dbReference>
<evidence type="ECO:0000259" key="7">
    <source>
        <dbReference type="PROSITE" id="PS51006"/>
    </source>
</evidence>
<feature type="transmembrane region" description="Helical" evidence="5">
    <location>
        <begin position="67"/>
        <end position="89"/>
    </location>
</feature>
<comment type="catalytic activity">
    <reaction evidence="5">
        <text>S-adenosyl 3-(methylsulfanyl)propylamine + putrescine = S-methyl-5'-thioadenosine + spermidine + H(+)</text>
        <dbReference type="Rhea" id="RHEA:12721"/>
        <dbReference type="ChEBI" id="CHEBI:15378"/>
        <dbReference type="ChEBI" id="CHEBI:17509"/>
        <dbReference type="ChEBI" id="CHEBI:57443"/>
        <dbReference type="ChEBI" id="CHEBI:57834"/>
        <dbReference type="ChEBI" id="CHEBI:326268"/>
        <dbReference type="EC" id="2.5.1.16"/>
    </reaction>
</comment>
<reference evidence="8 9" key="1">
    <citation type="submission" date="2018-11" db="EMBL/GenBank/DDBJ databases">
        <title>Rufibacter latericius sp. nov., isolated from water in Baiyang Lake.</title>
        <authorList>
            <person name="Yang Y."/>
        </authorList>
    </citation>
    <scope>NUCLEOTIDE SEQUENCE [LARGE SCALE GENOMIC DNA]</scope>
    <source>
        <strain evidence="8 9">R-22-1c-1</strain>
    </source>
</reference>
<feature type="binding site" evidence="5">
    <location>
        <position position="292"/>
    </location>
    <ligand>
        <name>spermidine</name>
        <dbReference type="ChEBI" id="CHEBI:57834"/>
    </ligand>
</feature>
<evidence type="ECO:0000256" key="5">
    <source>
        <dbReference type="HAMAP-Rule" id="MF_00198"/>
    </source>
</evidence>
<keyword evidence="5" id="KW-0472">Membrane</keyword>
<feature type="transmembrane region" description="Helical" evidence="5">
    <location>
        <begin position="134"/>
        <end position="156"/>
    </location>
</feature>
<keyword evidence="4 5" id="KW-0620">Polyamine biosynthesis</keyword>
<dbReference type="PANTHER" id="PTHR43317">
    <property type="entry name" value="THERMOSPERMINE SYNTHASE ACAULIS5"/>
    <property type="match status" value="1"/>
</dbReference>
<feature type="active site" description="Proton acceptor" evidence="5 6">
    <location>
        <position position="364"/>
    </location>
</feature>
<evidence type="ECO:0000256" key="6">
    <source>
        <dbReference type="PROSITE-ProRule" id="PRU00354"/>
    </source>
</evidence>
<feature type="transmembrane region" description="Helical" evidence="5">
    <location>
        <begin position="7"/>
        <end position="35"/>
    </location>
</feature>
<feature type="domain" description="PABS" evidence="7">
    <location>
        <begin position="208"/>
        <end position="443"/>
    </location>
</feature>
<dbReference type="FunFam" id="3.40.50.150:FF:000088">
    <property type="entry name" value="Polyamine aminopropyltransferase"/>
    <property type="match status" value="1"/>
</dbReference>
<dbReference type="GO" id="GO:0008295">
    <property type="term" value="P:spermidine biosynthetic process"/>
    <property type="evidence" value="ECO:0007669"/>
    <property type="project" value="UniProtKB-UniRule"/>
</dbReference>
<comment type="caution">
    <text evidence="5">Lacks conserved residue(s) required for the propagation of feature annotation.</text>
</comment>
<dbReference type="UniPathway" id="UPA00248">
    <property type="reaction ID" value="UER00314"/>
</dbReference>
<evidence type="ECO:0000256" key="3">
    <source>
        <dbReference type="ARBA" id="ARBA00023066"/>
    </source>
</evidence>
<dbReference type="NCBIfam" id="NF002956">
    <property type="entry name" value="PRK03612.1"/>
    <property type="match status" value="1"/>
</dbReference>
<comment type="subcellular location">
    <subcellularLocation>
        <location evidence="5">Cell membrane</location>
        <topology evidence="5">Multi-pass membrane protein</topology>
    </subcellularLocation>
</comment>
<keyword evidence="3 5" id="KW-0745">Spermidine biosynthesis</keyword>
<dbReference type="PROSITE" id="PS01330">
    <property type="entry name" value="PABS_1"/>
    <property type="match status" value="1"/>
</dbReference>
<feature type="transmembrane region" description="Helical" evidence="5">
    <location>
        <begin position="101"/>
        <end position="122"/>
    </location>
</feature>
<comment type="similarity">
    <text evidence="1 5">Belongs to the spermidine/spermine synthase family.</text>
</comment>
<dbReference type="SUPFAM" id="SSF103473">
    <property type="entry name" value="MFS general substrate transporter"/>
    <property type="match status" value="1"/>
</dbReference>
<evidence type="ECO:0000256" key="4">
    <source>
        <dbReference type="ARBA" id="ARBA00023115"/>
    </source>
</evidence>
<feature type="transmembrane region" description="Helical" evidence="5">
    <location>
        <begin position="168"/>
        <end position="186"/>
    </location>
</feature>
<dbReference type="GO" id="GO:0010487">
    <property type="term" value="F:thermospermine synthase activity"/>
    <property type="evidence" value="ECO:0007669"/>
    <property type="project" value="UniProtKB-ARBA"/>
</dbReference>
<sequence length="503" mass="56632">MRINVQVLLLFSVFVVATCGLVYELVAGTLASYLLGDSVTQFSTIIGVYLFSMGIGSYLSRYFNRNLIAWFIQVEVLVAVVGGFSSTILSLLFDRVASFQIVLYMLVSLTGILVGLEIPLIMRILEDRFEFKELVSKVFTFDYIGALLASVIFPLLLVPHLGLLRTSFFFGLLNAGVALWLCFYFSKEVKWIHFLRISCAAAIISLVAGFVLSDRILAFTESLSYADKIIYSVQSPYQKIVLTKNDREFRLFLNGNLQFSSADEYRYHEALVHPGLNSVPNPKKVLVLGGGDGLAVREILRYPNIQKVVLVDLDKAVTKLFASHEVLKKLNQQALLSRKVQIINTDAFQWLKTSKEQFDFVVIDFPDPANYAIGKLYSNTFYKVLRQAIAPGGAAVIQATSPFVAPNAYWCVVNTLTSCGFATLPYHAHVPSFGDWGFVLASPDKQVQVNGQFLPQLRYLDKATFEQMRIFPKDMPARQTEVNKLNNQALVRYFEDEWAHYIN</sequence>
<dbReference type="CDD" id="cd02440">
    <property type="entry name" value="AdoMet_MTases"/>
    <property type="match status" value="1"/>
</dbReference>
<feature type="binding site" evidence="5">
    <location>
        <position position="312"/>
    </location>
    <ligand>
        <name>S-methyl-5'-thioadenosine</name>
        <dbReference type="ChEBI" id="CHEBI:17509"/>
    </ligand>
</feature>
<evidence type="ECO:0000313" key="9">
    <source>
        <dbReference type="Proteomes" id="UP000272117"/>
    </source>
</evidence>
<feature type="binding site" evidence="5">
    <location>
        <begin position="346"/>
        <end position="347"/>
    </location>
    <ligand>
        <name>S-methyl-5'-thioadenosine</name>
        <dbReference type="ChEBI" id="CHEBI:17509"/>
    </ligand>
</feature>
<evidence type="ECO:0000256" key="1">
    <source>
        <dbReference type="ARBA" id="ARBA00007867"/>
    </source>
</evidence>
<dbReference type="InterPro" id="IPR029063">
    <property type="entry name" value="SAM-dependent_MTases_sf"/>
</dbReference>
<feature type="binding site" evidence="5">
    <location>
        <position position="238"/>
    </location>
    <ligand>
        <name>S-methyl-5'-thioadenosine</name>
        <dbReference type="ChEBI" id="CHEBI:17509"/>
    </ligand>
</feature>
<dbReference type="InterPro" id="IPR036259">
    <property type="entry name" value="MFS_trans_sf"/>
</dbReference>
<keyword evidence="5" id="KW-1003">Cell membrane</keyword>
<feature type="transmembrane region" description="Helical" evidence="5">
    <location>
        <begin position="41"/>
        <end position="60"/>
    </location>
</feature>
<dbReference type="EC" id="2.5.1.16" evidence="5"/>
<feature type="transmembrane region" description="Helical" evidence="5">
    <location>
        <begin position="193"/>
        <end position="212"/>
    </location>
</feature>
<comment type="pathway">
    <text evidence="5">Amine and polyamine biosynthesis; spermidine biosynthesis; spermidine from putrescine: step 1/1.</text>
</comment>
<dbReference type="OrthoDB" id="9793120at2"/>
<evidence type="ECO:0000256" key="2">
    <source>
        <dbReference type="ARBA" id="ARBA00022679"/>
    </source>
</evidence>
<dbReference type="InterPro" id="IPR030374">
    <property type="entry name" value="PABS"/>
</dbReference>
<dbReference type="RefSeq" id="WP_123128915.1">
    <property type="nucleotide sequence ID" value="NZ_RJJD01000021.1"/>
</dbReference>
<dbReference type="InterPro" id="IPR001045">
    <property type="entry name" value="Spermi_synthase"/>
</dbReference>
<keyword evidence="2 5" id="KW-0808">Transferase</keyword>
<keyword evidence="5" id="KW-0812">Transmembrane</keyword>
<dbReference type="PROSITE" id="PS51006">
    <property type="entry name" value="PABS_2"/>
    <property type="match status" value="1"/>
</dbReference>
<dbReference type="EMBL" id="RJJD01000021">
    <property type="protein sequence ID" value="RNI22559.1"/>
    <property type="molecule type" value="Genomic_DNA"/>
</dbReference>
<proteinExistence type="inferred from homology"/>
<dbReference type="Pfam" id="PF01564">
    <property type="entry name" value="Spermine_synth"/>
    <property type="match status" value="1"/>
</dbReference>
<keyword evidence="5" id="KW-1133">Transmembrane helix</keyword>
<keyword evidence="9" id="KW-1185">Reference proteome</keyword>
<organism evidence="8 9">
    <name type="scientific">Rufibacter latericius</name>
    <dbReference type="NCBI Taxonomy" id="2487040"/>
    <lineage>
        <taxon>Bacteria</taxon>
        <taxon>Pseudomonadati</taxon>
        <taxon>Bacteroidota</taxon>
        <taxon>Cytophagia</taxon>
        <taxon>Cytophagales</taxon>
        <taxon>Hymenobacteraceae</taxon>
        <taxon>Rufibacter</taxon>
    </lineage>
</organism>
<protein>
    <recommendedName>
        <fullName evidence="5">Polyamine aminopropyltransferase</fullName>
    </recommendedName>
    <alternativeName>
        <fullName evidence="5">Putrescine aminopropyltransferase</fullName>
        <shortName evidence="5">PAPT</shortName>
    </alternativeName>
    <alternativeName>
        <fullName evidence="5">Spermidine synthase</fullName>
        <shortName evidence="5">SPDS</shortName>
        <shortName evidence="5">SPDSY</shortName>
        <ecNumber evidence="5">2.5.1.16</ecNumber>
    </alternativeName>
</protein>
<dbReference type="Gene3D" id="3.40.50.150">
    <property type="entry name" value="Vaccinia Virus protein VP39"/>
    <property type="match status" value="1"/>
</dbReference>
<name>A0A3M9MAG2_9BACT</name>